<dbReference type="HOGENOM" id="CLU_2131600_0_0_5"/>
<dbReference type="EMBL" id="CP000463">
    <property type="protein sequence ID" value="ABJ04639.1"/>
    <property type="molecule type" value="Genomic_DNA"/>
</dbReference>
<evidence type="ECO:0000313" key="2">
    <source>
        <dbReference type="EMBL" id="ABJ04639.1"/>
    </source>
</evidence>
<proteinExistence type="predicted"/>
<name>Q07TU5_RHOP5</name>
<organism evidence="2">
    <name type="scientific">Rhodopseudomonas palustris (strain BisA53)</name>
    <dbReference type="NCBI Taxonomy" id="316055"/>
    <lineage>
        <taxon>Bacteria</taxon>
        <taxon>Pseudomonadati</taxon>
        <taxon>Pseudomonadota</taxon>
        <taxon>Alphaproteobacteria</taxon>
        <taxon>Hyphomicrobiales</taxon>
        <taxon>Nitrobacteraceae</taxon>
        <taxon>Rhodopseudomonas</taxon>
    </lineage>
</organism>
<feature type="transmembrane region" description="Helical" evidence="1">
    <location>
        <begin position="84"/>
        <end position="110"/>
    </location>
</feature>
<evidence type="ECO:0000256" key="1">
    <source>
        <dbReference type="SAM" id="Phobius"/>
    </source>
</evidence>
<sequence>MTTTDQTAAASDGLTATAVLDRLRDQLREPAADDMKLLLKINTDLAALDAQRWSPTAAAAWTGRPETAREYTRASLARQTGFKLGLAIGFLAGFLLSALFAGMLAMHWLVVAE</sequence>
<protein>
    <recommendedName>
        <fullName evidence="3">Transmembrane protein</fullName>
    </recommendedName>
</protein>
<keyword evidence="1" id="KW-0812">Transmembrane</keyword>
<dbReference type="AlphaFoldDB" id="Q07TU5"/>
<keyword evidence="1" id="KW-0472">Membrane</keyword>
<reference evidence="2" key="1">
    <citation type="submission" date="2006-09" db="EMBL/GenBank/DDBJ databases">
        <title>Complete sequence of Rhodopseudomonas palustris BisA53.</title>
        <authorList>
            <consortium name="US DOE Joint Genome Institute"/>
            <person name="Copeland A."/>
            <person name="Lucas S."/>
            <person name="Lapidus A."/>
            <person name="Barry K."/>
            <person name="Detter J.C."/>
            <person name="Glavina del Rio T."/>
            <person name="Hammon N."/>
            <person name="Israni S."/>
            <person name="Dalin E."/>
            <person name="Tice H."/>
            <person name="Pitluck S."/>
            <person name="Chain P."/>
            <person name="Malfatti S."/>
            <person name="Shin M."/>
            <person name="Vergez L."/>
            <person name="Schmutz J."/>
            <person name="Larimer F."/>
            <person name="Land M."/>
            <person name="Hauser L."/>
            <person name="Pelletier D.A."/>
            <person name="Kyrpides N."/>
            <person name="Kim E."/>
            <person name="Harwood C.S."/>
            <person name="Oda Y."/>
            <person name="Richardson P."/>
        </authorList>
    </citation>
    <scope>NUCLEOTIDE SEQUENCE [LARGE SCALE GENOMIC DNA]</scope>
    <source>
        <strain evidence="2">BisA53</strain>
    </source>
</reference>
<dbReference type="KEGG" id="rpe:RPE_0681"/>
<accession>Q07TU5</accession>
<dbReference type="OrthoDB" id="8141234at2"/>
<evidence type="ECO:0008006" key="3">
    <source>
        <dbReference type="Google" id="ProtNLM"/>
    </source>
</evidence>
<keyword evidence="1" id="KW-1133">Transmembrane helix</keyword>
<gene>
    <name evidence="2" type="ordered locus">RPE_0681</name>
</gene>